<sequence>MILVSKPYMPNLDLINKYLSQVHERSWITNNGPLVRELTSVLQDYLGVKNLILTANGTLALQLAYKALRIKGEALTTPFTFVATASSMKWQGITPRFCDIEPDTLGLCPQAVKEAFTPNTKAIVPVHVYGNPCNVEKFEDLSEDMKVPVIYDASHTFSIKYKGQSILNRGDASTISFHATKLFHTVEGGGIVFKDDEVFERARLMLNFGLGENAEDIVAPGINAKMSEVHAAYGLSVLHSIDEILSERAEVLSYYHQGLNGVVELPRWREGATQNAAYAPIIMDSENQCLKVLESLKKVGVVARRYFYPSLHHTSEYKSDWNDSCKNVTGIANRVICLPLYPGLEKHDVANIVEAVKEGCQ</sequence>
<dbReference type="GO" id="GO:0008483">
    <property type="term" value="F:transaminase activity"/>
    <property type="evidence" value="ECO:0007669"/>
    <property type="project" value="UniProtKB-KW"/>
</dbReference>
<dbReference type="AlphaFoldDB" id="A0A7V9W4Y8"/>
<evidence type="ECO:0000256" key="1">
    <source>
        <dbReference type="ARBA" id="ARBA00022898"/>
    </source>
</evidence>
<keyword evidence="9" id="KW-1185">Reference proteome</keyword>
<feature type="active site" description="Proton acceptor" evidence="3">
    <location>
        <position position="181"/>
    </location>
</feature>
<evidence type="ECO:0000313" key="9">
    <source>
        <dbReference type="Proteomes" id="UP000814353"/>
    </source>
</evidence>
<dbReference type="EMBL" id="JABFUB010000038">
    <property type="protein sequence ID" value="MCG6663851.1"/>
    <property type="molecule type" value="Genomic_DNA"/>
</dbReference>
<dbReference type="Gene3D" id="3.40.640.10">
    <property type="entry name" value="Type I PLP-dependent aspartate aminotransferase-like (Major domain)"/>
    <property type="match status" value="1"/>
</dbReference>
<keyword evidence="6" id="KW-0808">Transferase</keyword>
<dbReference type="EMBL" id="JACEFT010000051">
    <property type="protein sequence ID" value="MBA2781153.1"/>
    <property type="molecule type" value="Genomic_DNA"/>
</dbReference>
<dbReference type="Proteomes" id="UP000814353">
    <property type="component" value="Unassembled WGS sequence"/>
</dbReference>
<keyword evidence="6" id="KW-0032">Aminotransferase</keyword>
<dbReference type="PANTHER" id="PTHR30244">
    <property type="entry name" value="TRANSAMINASE"/>
    <property type="match status" value="1"/>
</dbReference>
<protein>
    <submittedName>
        <fullName evidence="6">DegT/DnrJ/EryC1/StrS family aminotransferase</fullName>
    </submittedName>
</protein>
<reference evidence="6 8" key="2">
    <citation type="submission" date="2020-07" db="EMBL/GenBank/DDBJ databases">
        <title>Identification of Halomonas strains.</title>
        <authorList>
            <person name="Xiao Z."/>
            <person name="Shen J."/>
        </authorList>
    </citation>
    <scope>NUCLEOTIDE SEQUENCE [LARGE SCALE GENOMIC DNA]</scope>
    <source>
        <strain evidence="6 8">DSM 17331</strain>
    </source>
</reference>
<comment type="caution">
    <text evidence="6">The sequence shown here is derived from an EMBL/GenBank/DDBJ whole genome shotgun (WGS) entry which is preliminary data.</text>
</comment>
<dbReference type="CDD" id="cd00616">
    <property type="entry name" value="AHBA_syn"/>
    <property type="match status" value="1"/>
</dbReference>
<evidence type="ECO:0000256" key="2">
    <source>
        <dbReference type="ARBA" id="ARBA00037999"/>
    </source>
</evidence>
<feature type="modified residue" description="N6-(pyridoxal phosphate)lysine" evidence="4">
    <location>
        <position position="181"/>
    </location>
</feature>
<comment type="similarity">
    <text evidence="2 5">Belongs to the DegT/DnrJ/EryC1 family.</text>
</comment>
<evidence type="ECO:0000256" key="4">
    <source>
        <dbReference type="PIRSR" id="PIRSR000390-2"/>
    </source>
</evidence>
<keyword evidence="1 4" id="KW-0663">Pyridoxal phosphate</keyword>
<reference evidence="7 9" key="1">
    <citation type="submission" date="2020-05" db="EMBL/GenBank/DDBJ databases">
        <title>Comparative genomic analysis of denitrifying bacteria from Halomonas genus.</title>
        <authorList>
            <person name="Wang L."/>
            <person name="Shao Z."/>
        </authorList>
    </citation>
    <scope>NUCLEOTIDE SEQUENCE [LARGE SCALE GENOMIC DNA]</scope>
    <source>
        <strain evidence="7 9">DSM 17331</strain>
    </source>
</reference>
<organism evidence="6 8">
    <name type="scientific">Billgrantia kenyensis</name>
    <dbReference type="NCBI Taxonomy" id="321266"/>
    <lineage>
        <taxon>Bacteria</taxon>
        <taxon>Pseudomonadati</taxon>
        <taxon>Pseudomonadota</taxon>
        <taxon>Gammaproteobacteria</taxon>
        <taxon>Oceanospirillales</taxon>
        <taxon>Halomonadaceae</taxon>
        <taxon>Billgrantia</taxon>
    </lineage>
</organism>
<dbReference type="Pfam" id="PF01041">
    <property type="entry name" value="DegT_DnrJ_EryC1"/>
    <property type="match status" value="1"/>
</dbReference>
<accession>A0A7V9W4Y8</accession>
<dbReference type="GO" id="GO:0030170">
    <property type="term" value="F:pyridoxal phosphate binding"/>
    <property type="evidence" value="ECO:0007669"/>
    <property type="project" value="TreeGrafter"/>
</dbReference>
<dbReference type="InterPro" id="IPR015424">
    <property type="entry name" value="PyrdxlP-dep_Trfase"/>
</dbReference>
<evidence type="ECO:0000256" key="5">
    <source>
        <dbReference type="RuleBase" id="RU004508"/>
    </source>
</evidence>
<name>A0A7V9W4Y8_9GAMM</name>
<evidence type="ECO:0000313" key="6">
    <source>
        <dbReference type="EMBL" id="MBA2781153.1"/>
    </source>
</evidence>
<dbReference type="InterPro" id="IPR000653">
    <property type="entry name" value="DegT/StrS_aminotransferase"/>
</dbReference>
<proteinExistence type="inferred from homology"/>
<dbReference type="PIRSF" id="PIRSF000390">
    <property type="entry name" value="PLP_StrS"/>
    <property type="match status" value="1"/>
</dbReference>
<gene>
    <name evidence="6" type="ORF">H1D44_19950</name>
    <name evidence="7" type="ORF">HOP48_20215</name>
</gene>
<dbReference type="SUPFAM" id="SSF53383">
    <property type="entry name" value="PLP-dependent transferases"/>
    <property type="match status" value="1"/>
</dbReference>
<dbReference type="GO" id="GO:0000271">
    <property type="term" value="P:polysaccharide biosynthetic process"/>
    <property type="evidence" value="ECO:0007669"/>
    <property type="project" value="TreeGrafter"/>
</dbReference>
<evidence type="ECO:0000313" key="7">
    <source>
        <dbReference type="EMBL" id="MCG6663851.1"/>
    </source>
</evidence>
<dbReference type="InterPro" id="IPR015421">
    <property type="entry name" value="PyrdxlP-dep_Trfase_major"/>
</dbReference>
<evidence type="ECO:0000256" key="3">
    <source>
        <dbReference type="PIRSR" id="PIRSR000390-1"/>
    </source>
</evidence>
<dbReference type="PANTHER" id="PTHR30244:SF9">
    <property type="entry name" value="PROTEIN RV3402C"/>
    <property type="match status" value="1"/>
</dbReference>
<dbReference type="Proteomes" id="UP000518091">
    <property type="component" value="Unassembled WGS sequence"/>
</dbReference>
<evidence type="ECO:0000313" key="8">
    <source>
        <dbReference type="Proteomes" id="UP000518091"/>
    </source>
</evidence>